<accession>A0A0B7N358</accession>
<dbReference type="GO" id="GO:0005634">
    <property type="term" value="C:nucleus"/>
    <property type="evidence" value="ECO:0007669"/>
    <property type="project" value="UniProtKB-SubCell"/>
</dbReference>
<keyword evidence="4" id="KW-0963">Cytoplasm</keyword>
<evidence type="ECO:0000256" key="8">
    <source>
        <dbReference type="ARBA" id="ARBA00023306"/>
    </source>
</evidence>
<evidence type="ECO:0000256" key="4">
    <source>
        <dbReference type="ARBA" id="ARBA00022490"/>
    </source>
</evidence>
<keyword evidence="6" id="KW-0508">mRNA splicing</keyword>
<organism evidence="11 12">
    <name type="scientific">Parasitella parasitica</name>
    <dbReference type="NCBI Taxonomy" id="35722"/>
    <lineage>
        <taxon>Eukaryota</taxon>
        <taxon>Fungi</taxon>
        <taxon>Fungi incertae sedis</taxon>
        <taxon>Mucoromycota</taxon>
        <taxon>Mucoromycotina</taxon>
        <taxon>Mucoromycetes</taxon>
        <taxon>Mucorales</taxon>
        <taxon>Mucorineae</taxon>
        <taxon>Mucoraceae</taxon>
        <taxon>Parasitella</taxon>
    </lineage>
</organism>
<dbReference type="Proteomes" id="UP000054107">
    <property type="component" value="Unassembled WGS sequence"/>
</dbReference>
<dbReference type="STRING" id="35722.A0A0B7N358"/>
<dbReference type="SUPFAM" id="SSF54236">
    <property type="entry name" value="Ubiquitin-like"/>
    <property type="match status" value="1"/>
</dbReference>
<dbReference type="PROSITE" id="PS50053">
    <property type="entry name" value="UBIQUITIN_2"/>
    <property type="match status" value="1"/>
</dbReference>
<keyword evidence="7" id="KW-0539">Nucleus</keyword>
<gene>
    <name evidence="11" type="primary">PARPA_06722.1 scaffold 23505</name>
</gene>
<dbReference type="Pfam" id="PF22782">
    <property type="entry name" value="SDE2"/>
    <property type="match status" value="1"/>
</dbReference>
<dbReference type="GO" id="GO:0006397">
    <property type="term" value="P:mRNA processing"/>
    <property type="evidence" value="ECO:0007669"/>
    <property type="project" value="UniProtKB-KW"/>
</dbReference>
<dbReference type="PANTHER" id="PTHR12786">
    <property type="entry name" value="SPLICING FACTOR SF3A-RELATED"/>
    <property type="match status" value="1"/>
</dbReference>
<dbReference type="GO" id="GO:0008380">
    <property type="term" value="P:RNA splicing"/>
    <property type="evidence" value="ECO:0007669"/>
    <property type="project" value="UniProtKB-KW"/>
</dbReference>
<dbReference type="EMBL" id="LN728267">
    <property type="protein sequence ID" value="CEP12741.1"/>
    <property type="molecule type" value="Genomic_DNA"/>
</dbReference>
<sequence length="245" mass="27495">MTQAIISLYSGKTPLCMSINANTTAQQLKQQIYETTSIPVEEQVLRISSGHALADQDLNTGDEFISIKLAGRILGGKGGFGSMLRAQGGRMNAQKTTNFEACRDLQGRRIRTVNDAKKLQEELDAIPEREAEKREKLKKKIEEALKEREPKKYLFDDNKFLEDKEDVVESVKSAVGDALKRQKLTHSPVKKAATASTSVSLFDDDITSDEDEDEEEEGEEEDVEEKDEEQEKVDVKGKGKKRSRK</sequence>
<name>A0A0B7N358_9FUNG</name>
<reference evidence="11 12" key="1">
    <citation type="submission" date="2014-09" db="EMBL/GenBank/DDBJ databases">
        <authorList>
            <person name="Ellenberger Sabrina"/>
        </authorList>
    </citation>
    <scope>NUCLEOTIDE SEQUENCE [LARGE SCALE GENOMIC DNA]</scope>
    <source>
        <strain evidence="11 12">CBS 412.66</strain>
    </source>
</reference>
<evidence type="ECO:0000256" key="7">
    <source>
        <dbReference type="ARBA" id="ARBA00023242"/>
    </source>
</evidence>
<keyword evidence="5" id="KW-0507">mRNA processing</keyword>
<dbReference type="InterPro" id="IPR053822">
    <property type="entry name" value="SDE2-like_dom"/>
</dbReference>
<dbReference type="InterPro" id="IPR029071">
    <property type="entry name" value="Ubiquitin-like_domsf"/>
</dbReference>
<dbReference type="InterPro" id="IPR051421">
    <property type="entry name" value="RNA_Proc_DNA_Dmg_Regulator"/>
</dbReference>
<evidence type="ECO:0000256" key="1">
    <source>
        <dbReference type="ARBA" id="ARBA00004123"/>
    </source>
</evidence>
<comment type="subcellular location">
    <subcellularLocation>
        <location evidence="2">Cytoplasm</location>
    </subcellularLocation>
    <subcellularLocation>
        <location evidence="1">Nucleus</location>
    </subcellularLocation>
</comment>
<keyword evidence="12" id="KW-1185">Reference proteome</keyword>
<evidence type="ECO:0000313" key="11">
    <source>
        <dbReference type="EMBL" id="CEP12741.1"/>
    </source>
</evidence>
<dbReference type="PANTHER" id="PTHR12786:SF1">
    <property type="entry name" value="SPLICING REGULATOR SDE2"/>
    <property type="match status" value="1"/>
</dbReference>
<feature type="region of interest" description="Disordered" evidence="9">
    <location>
        <begin position="177"/>
        <end position="245"/>
    </location>
</feature>
<evidence type="ECO:0000313" key="12">
    <source>
        <dbReference type="Proteomes" id="UP000054107"/>
    </source>
</evidence>
<feature type="domain" description="Ubiquitin-like" evidence="10">
    <location>
        <begin position="2"/>
        <end position="56"/>
    </location>
</feature>
<comment type="similarity">
    <text evidence="3">Belongs to the SDE2 family.</text>
</comment>
<dbReference type="Gene3D" id="3.10.20.90">
    <property type="entry name" value="Phosphatidylinositol 3-kinase Catalytic Subunit, Chain A, domain 1"/>
    <property type="match status" value="1"/>
</dbReference>
<dbReference type="AlphaFoldDB" id="A0A0B7N358"/>
<dbReference type="GO" id="GO:0005737">
    <property type="term" value="C:cytoplasm"/>
    <property type="evidence" value="ECO:0007669"/>
    <property type="project" value="UniProtKB-SubCell"/>
</dbReference>
<evidence type="ECO:0000256" key="6">
    <source>
        <dbReference type="ARBA" id="ARBA00023187"/>
    </source>
</evidence>
<keyword evidence="8" id="KW-0131">Cell cycle</keyword>
<proteinExistence type="inferred from homology"/>
<evidence type="ECO:0000259" key="10">
    <source>
        <dbReference type="PROSITE" id="PS50053"/>
    </source>
</evidence>
<dbReference type="OrthoDB" id="547031at2759"/>
<evidence type="ECO:0000256" key="9">
    <source>
        <dbReference type="SAM" id="MobiDB-lite"/>
    </source>
</evidence>
<feature type="compositionally biased region" description="Acidic residues" evidence="9">
    <location>
        <begin position="202"/>
        <end position="231"/>
    </location>
</feature>
<protein>
    <recommendedName>
        <fullName evidence="10">Ubiquitin-like domain-containing protein</fullName>
    </recommendedName>
</protein>
<evidence type="ECO:0000256" key="5">
    <source>
        <dbReference type="ARBA" id="ARBA00022664"/>
    </source>
</evidence>
<dbReference type="InterPro" id="IPR000626">
    <property type="entry name" value="Ubiquitin-like_dom"/>
</dbReference>
<evidence type="ECO:0000256" key="3">
    <source>
        <dbReference type="ARBA" id="ARBA00008726"/>
    </source>
</evidence>
<evidence type="ECO:0000256" key="2">
    <source>
        <dbReference type="ARBA" id="ARBA00004496"/>
    </source>
</evidence>